<dbReference type="EMBL" id="LNIX01000065">
    <property type="protein sequence ID" value="OXA37066.1"/>
    <property type="molecule type" value="Genomic_DNA"/>
</dbReference>
<dbReference type="GO" id="GO:0004364">
    <property type="term" value="F:glutathione transferase activity"/>
    <property type="evidence" value="ECO:0007669"/>
    <property type="project" value="UniProtKB-EC"/>
</dbReference>
<dbReference type="OMA" id="ICDFHIY"/>
<evidence type="ECO:0000256" key="2">
    <source>
        <dbReference type="ARBA" id="ARBA00005861"/>
    </source>
</evidence>
<dbReference type="SFLD" id="SFLDS00019">
    <property type="entry name" value="Glutathione_Transferase_(cytos"/>
    <property type="match status" value="1"/>
</dbReference>
<name>A0A226CYE3_FOLCA</name>
<evidence type="ECO:0000313" key="9">
    <source>
        <dbReference type="Proteomes" id="UP000198287"/>
    </source>
</evidence>
<dbReference type="InterPro" id="IPR050213">
    <property type="entry name" value="GST_superfamily"/>
</dbReference>
<dbReference type="GO" id="GO:0006749">
    <property type="term" value="P:glutathione metabolic process"/>
    <property type="evidence" value="ECO:0007669"/>
    <property type="project" value="TreeGrafter"/>
</dbReference>
<dbReference type="Gene3D" id="1.20.1050.10">
    <property type="match status" value="1"/>
</dbReference>
<dbReference type="Gene3D" id="3.40.30.10">
    <property type="entry name" value="Glutaredoxin"/>
    <property type="match status" value="1"/>
</dbReference>
<keyword evidence="9" id="KW-1185">Reference proteome</keyword>
<dbReference type="InterPro" id="IPR010987">
    <property type="entry name" value="Glutathione-S-Trfase_C-like"/>
</dbReference>
<dbReference type="InterPro" id="IPR036282">
    <property type="entry name" value="Glutathione-S-Trfase_C_sf"/>
</dbReference>
<dbReference type="Pfam" id="PF14497">
    <property type="entry name" value="GST_C_3"/>
    <property type="match status" value="1"/>
</dbReference>
<comment type="caution">
    <text evidence="8">The sequence shown here is derived from an EMBL/GenBank/DDBJ whole genome shotgun (WGS) entry which is preliminary data.</text>
</comment>
<comment type="similarity">
    <text evidence="2">Belongs to the GST superfamily. Mu family.</text>
</comment>
<proteinExistence type="inferred from homology"/>
<evidence type="ECO:0000256" key="4">
    <source>
        <dbReference type="ARBA" id="ARBA00022679"/>
    </source>
</evidence>
<dbReference type="SUPFAM" id="SSF52833">
    <property type="entry name" value="Thioredoxin-like"/>
    <property type="match status" value="1"/>
</dbReference>
<dbReference type="InterPro" id="IPR036249">
    <property type="entry name" value="Thioredoxin-like_sf"/>
</dbReference>
<accession>A0A226CYE3</accession>
<reference evidence="8 9" key="1">
    <citation type="submission" date="2015-12" db="EMBL/GenBank/DDBJ databases">
        <title>The genome of Folsomia candida.</title>
        <authorList>
            <person name="Faddeeva A."/>
            <person name="Derks M.F."/>
            <person name="Anvar Y."/>
            <person name="Smit S."/>
            <person name="Van Straalen N."/>
            <person name="Roelofs D."/>
        </authorList>
    </citation>
    <scope>NUCLEOTIDE SEQUENCE [LARGE SCALE GENOMIC DNA]</scope>
    <source>
        <strain evidence="8 9">VU population</strain>
        <tissue evidence="8">Whole body</tissue>
    </source>
</reference>
<dbReference type="SUPFAM" id="SSF47616">
    <property type="entry name" value="GST C-terminal domain-like"/>
    <property type="match status" value="1"/>
</dbReference>
<dbReference type="InterPro" id="IPR003081">
    <property type="entry name" value="GST_mu"/>
</dbReference>
<dbReference type="PANTHER" id="PTHR11571">
    <property type="entry name" value="GLUTATHIONE S-TRANSFERASE"/>
    <property type="match status" value="1"/>
</dbReference>
<keyword evidence="4 8" id="KW-0808">Transferase</keyword>
<feature type="domain" description="GST C-terminal" evidence="7">
    <location>
        <begin position="71"/>
        <end position="189"/>
    </location>
</feature>
<dbReference type="InterPro" id="IPR040079">
    <property type="entry name" value="Glutathione_S-Trfase"/>
</dbReference>
<dbReference type="STRING" id="158441.A0A226CYE3"/>
<dbReference type="PRINTS" id="PR01267">
    <property type="entry name" value="GSTRNSFRASEM"/>
</dbReference>
<dbReference type="PANTHER" id="PTHR11571:SF222">
    <property type="entry name" value="GLUTATHIONE TRANSFERASE"/>
    <property type="match status" value="1"/>
</dbReference>
<dbReference type="InterPro" id="IPR004046">
    <property type="entry name" value="GST_C"/>
</dbReference>
<feature type="domain" description="GST N-terminal" evidence="6">
    <location>
        <begin position="1"/>
        <end position="69"/>
    </location>
</feature>
<comment type="catalytic activity">
    <reaction evidence="5">
        <text>RX + glutathione = an S-substituted glutathione + a halide anion + H(+)</text>
        <dbReference type="Rhea" id="RHEA:16437"/>
        <dbReference type="ChEBI" id="CHEBI:15378"/>
        <dbReference type="ChEBI" id="CHEBI:16042"/>
        <dbReference type="ChEBI" id="CHEBI:17792"/>
        <dbReference type="ChEBI" id="CHEBI:57925"/>
        <dbReference type="ChEBI" id="CHEBI:90779"/>
        <dbReference type="EC" id="2.5.1.18"/>
    </reaction>
</comment>
<dbReference type="FunFam" id="1.20.1050.10:FF:000003">
    <property type="entry name" value="Glutathione S-transferase 2"/>
    <property type="match status" value="1"/>
</dbReference>
<dbReference type="AlphaFoldDB" id="A0A226CYE3"/>
<evidence type="ECO:0000259" key="7">
    <source>
        <dbReference type="PROSITE" id="PS50405"/>
    </source>
</evidence>
<protein>
    <recommendedName>
        <fullName evidence="3">glutathione transferase</fullName>
        <ecNumber evidence="3">2.5.1.18</ecNumber>
    </recommendedName>
</protein>
<dbReference type="EC" id="2.5.1.18" evidence="3"/>
<comment type="function">
    <text evidence="1">Conjugation of reduced glutathione to a wide number of exogenous and endogenous hydrophobic electrophiles.</text>
</comment>
<dbReference type="GO" id="GO:0042802">
    <property type="term" value="F:identical protein binding"/>
    <property type="evidence" value="ECO:0007669"/>
    <property type="project" value="UniProtKB-ARBA"/>
</dbReference>
<dbReference type="PROSITE" id="PS50404">
    <property type="entry name" value="GST_NTER"/>
    <property type="match status" value="1"/>
</dbReference>
<dbReference type="PROSITE" id="PS50405">
    <property type="entry name" value="GST_CTER"/>
    <property type="match status" value="1"/>
</dbReference>
<dbReference type="OrthoDB" id="4951845at2759"/>
<dbReference type="Pfam" id="PF02798">
    <property type="entry name" value="GST_N"/>
    <property type="match status" value="1"/>
</dbReference>
<dbReference type="InterPro" id="IPR004045">
    <property type="entry name" value="Glutathione_S-Trfase_N"/>
</dbReference>
<evidence type="ECO:0000313" key="8">
    <source>
        <dbReference type="EMBL" id="OXA37066.1"/>
    </source>
</evidence>
<evidence type="ECO:0000256" key="1">
    <source>
        <dbReference type="ARBA" id="ARBA00003701"/>
    </source>
</evidence>
<evidence type="ECO:0000259" key="6">
    <source>
        <dbReference type="PROSITE" id="PS50404"/>
    </source>
</evidence>
<evidence type="ECO:0000256" key="5">
    <source>
        <dbReference type="ARBA" id="ARBA00047960"/>
    </source>
</evidence>
<dbReference type="Proteomes" id="UP000198287">
    <property type="component" value="Unassembled WGS sequence"/>
</dbReference>
<gene>
    <name evidence="8" type="ORF">Fcan01_28178</name>
</gene>
<sequence>MEYAGLEWEDKLYSMTGKDPVVDKMCWYGVKESLGFDFPNLPWLVDGDVKLTQTTAIIRHLARKTNLGGQSDDEKRRVDLMEAEWKDFCGPFVEMCYDKNFDTVKKEYPARVGPKLARFSAFLGDKPWFAGNELTYVDFLMYEMFDQHKLLDPSILSKFGNLEQFMTRVEALPRIAEFMKSPKFVKYPLNNRHALFGG</sequence>
<organism evidence="8 9">
    <name type="scientific">Folsomia candida</name>
    <name type="common">Springtail</name>
    <dbReference type="NCBI Taxonomy" id="158441"/>
    <lineage>
        <taxon>Eukaryota</taxon>
        <taxon>Metazoa</taxon>
        <taxon>Ecdysozoa</taxon>
        <taxon>Arthropoda</taxon>
        <taxon>Hexapoda</taxon>
        <taxon>Collembola</taxon>
        <taxon>Entomobryomorpha</taxon>
        <taxon>Isotomoidea</taxon>
        <taxon>Isotomidae</taxon>
        <taxon>Proisotominae</taxon>
        <taxon>Folsomia</taxon>
    </lineage>
</organism>
<evidence type="ECO:0000256" key="3">
    <source>
        <dbReference type="ARBA" id="ARBA00012452"/>
    </source>
</evidence>